<dbReference type="PROSITE" id="PS51651">
    <property type="entry name" value="DOCKER"/>
    <property type="match status" value="1"/>
</dbReference>
<proteinExistence type="inferred from homology"/>
<name>A0A9I9D3Z0_CUCME</name>
<dbReference type="GO" id="GO:0048446">
    <property type="term" value="P:petal morphogenesis"/>
    <property type="evidence" value="ECO:0007669"/>
    <property type="project" value="EnsemblPlants"/>
</dbReference>
<evidence type="ECO:0000256" key="2">
    <source>
        <dbReference type="PROSITE-ProRule" id="PRU00983"/>
    </source>
</evidence>
<dbReference type="Gramene" id="MELO3C012607.2.1">
    <property type="protein sequence ID" value="MELO3C012607.2.1"/>
    <property type="gene ID" value="MELO3C012607.2"/>
</dbReference>
<dbReference type="Gene3D" id="1.20.58.740">
    <property type="match status" value="1"/>
</dbReference>
<dbReference type="GO" id="GO:0008064">
    <property type="term" value="P:regulation of actin polymerization or depolymerization"/>
    <property type="evidence" value="ECO:0007669"/>
    <property type="project" value="EnsemblPlants"/>
</dbReference>
<evidence type="ECO:0000256" key="3">
    <source>
        <dbReference type="SAM" id="MobiDB-lite"/>
    </source>
</evidence>
<dbReference type="GO" id="GO:0009958">
    <property type="term" value="P:positive gravitropism"/>
    <property type="evidence" value="ECO:0007669"/>
    <property type="project" value="EnsemblPlants"/>
</dbReference>
<dbReference type="Gene3D" id="2.60.40.150">
    <property type="entry name" value="C2 domain"/>
    <property type="match status" value="1"/>
</dbReference>
<sequence length="1851" mass="209567">FSFSSAGWRLSVSLFYAFFFSIHYRSTNYAIVIPSSASFTCIHFLNTKFERDFPTSYFIFHFSFSSYLFFTTCYSSSQNPRSTTMHLLHRRDSTPASIKWHNKFEENLEQWPYLNELVQCYSTDWVKDENKYGHYETIGPVSFQNQIYEGPDTDIETEMRLTYARRTKPDDTTEDDVPSTSGRPESTTYDPLLSNVPKQIGPSPLPAYEPAFDWENERSMTFGQRIPETPATHGLKISVKVLSLSLQAGLVEPFYGTICLYNRERREKLSEDFHFRIAPKEMQDPKISFEPRGIFYLEAPSASVCLFIQLEKHATEEGGVTASVYSRKEPVHLNEREKQKLQVWSQIMPYRESFAWAIVSLFDNSTGAASAGSASPSSPLAPSITGSSSHEGVFEPSTKVTVDGKLGYSSGSSVVVEISNLNKVKEGYTEDALQDPKHKVHKPVKGVLRLEIEKHQISHADNENMSESGSVISDSVDMVDRLVDSTFKKFPNNGSDSQHLSCSSKSNFPVGKEFSGNGSLSHENVDTNADDFHAFDFRVMMRNEPFLQLFHCLYVYPLTVSLSRKRNLFIRVELREDDSDPRRQPLEAMYPVEVGASLQKWAHTQVAVGARVACYHDEIKLSLPATWTPKHHLLFTFFNIDMQAKLEAPKPVPIGYASLPLSTHAQLRSEISLPVMRELVPHYLQDTNRERLDYLEDGKNIFKLRLRLCSSLYPINERIRDFFLEYDRHTLRTSPPWGSELLEAINSLKNVDSTALLQFLHPILNMLLHLIGNGGETLQVAAFRAMVNIVTRVQQESAEDGERNHFLVNYVDYAFDDFGGRQPPVYPGLSTVWGSLARSKAKGYRVGPVYDDVLAMAWFFLELIVKSMALEKTRLFYHSLPLGEDIPPMQLKEGVFRCIMQLYDCLLTEVHERCKKGLSLAKRLNSSLAFFCYDLLSIIEPRQVFDLAARILVVLLCKHEFDARYQKPEDKLYIAQLYFPLIGQILDEMPVFYNLNATEKREVLIVILQIVRNLDDTSLVKAWQQSIARTRLFFKLMEECLVLFEHRKPADGVLMGSSSRSPAAVGDGPGSPKYSDRLSPAINNYLSEASRQEFRPQGTPDNGYLWQRVNSQLSSPNQPYSLREALAQAQSSRIGASAQALRESLHPVLRQKLELWEENLSAAVSLQVLEITEKFSSMASSHSIATDYGKLDCITSIFMSFFSKNQPLAFYKALFPVFNSVFDLHGATLMARENDRFLKQVTFHLLRLAVFRNDSIRKRAVTGLQILVRSSFCHFMQTARLRVMLIITLSELMSDVQVTQMKANGTLEESGEAQRLRKSLEDMADESKSSSLLNECGLPENALVIIPEASADNRWSWSELKYLSDSLLLALDASLEHALLASVMSMDRYAAAEGFYKLATAFAPVPDLHIMWLLHLCDAHQEMQSWAEAAQCAVAVAAVVMQALVARNDGVWSRDHVTALRRICPMVSSEITSEASAAEVEGYGASKLTVDSAVKYLQLANKLFSQAELYHFCASILELVIPVYKSRRSYGQLAKCHTLLTNIYESILEQESSPIPFTDATYYRVGFYGEKFGKLDRKEYVYREPRDVRLGDIMEKLSHVYESRMDGSHTLHIIPDSRQVKAEELQPGVCYLQITAVDPVIEDEDLGSRRERIISLSTGSVRARVFDRFLFDTPFTKNGRTQGGLEDQWKRRTVLQTEGSFPALVNRLLVTKSESLEFSPVENAIGMIETRTAALRNELEEPRSSEGDQLPRLQSLQRILQGSVAVQVNSGVLSVCTAFLSGEPATRLRSQELQQLIAALLEFMAVCKRAIRVHFRLIGEEDQEFHTQLVNGFQSLTAELSHYIPAILSEL</sequence>
<dbReference type="CDD" id="cd11684">
    <property type="entry name" value="DHR2_DOCK"/>
    <property type="match status" value="1"/>
</dbReference>
<comment type="similarity">
    <text evidence="2">Belongs to the DOCK family.</text>
</comment>
<dbReference type="InterPro" id="IPR027007">
    <property type="entry name" value="C2_DOCK-type_domain"/>
</dbReference>
<dbReference type="PANTHER" id="PTHR23317">
    <property type="entry name" value="DEDICATOR OF CYTOKINESIS DOCK"/>
    <property type="match status" value="1"/>
</dbReference>
<dbReference type="PANTHER" id="PTHR23317:SF76">
    <property type="entry name" value="LD20667P"/>
    <property type="match status" value="1"/>
</dbReference>
<dbReference type="GO" id="GO:0005634">
    <property type="term" value="C:nucleus"/>
    <property type="evidence" value="ECO:0007669"/>
    <property type="project" value="EnsemblPlants"/>
</dbReference>
<feature type="domain" description="DOCKER" evidence="5">
    <location>
        <begin position="1400"/>
        <end position="1849"/>
    </location>
</feature>
<organism evidence="6">
    <name type="scientific">Cucumis melo</name>
    <name type="common">Muskmelon</name>
    <dbReference type="NCBI Taxonomy" id="3656"/>
    <lineage>
        <taxon>Eukaryota</taxon>
        <taxon>Viridiplantae</taxon>
        <taxon>Streptophyta</taxon>
        <taxon>Embryophyta</taxon>
        <taxon>Tracheophyta</taxon>
        <taxon>Spermatophyta</taxon>
        <taxon>Magnoliopsida</taxon>
        <taxon>eudicotyledons</taxon>
        <taxon>Gunneridae</taxon>
        <taxon>Pentapetalae</taxon>
        <taxon>rosids</taxon>
        <taxon>fabids</taxon>
        <taxon>Cucurbitales</taxon>
        <taxon>Cucurbitaceae</taxon>
        <taxon>Benincaseae</taxon>
        <taxon>Cucumis</taxon>
    </lineage>
</organism>
<dbReference type="Pfam" id="PF14429">
    <property type="entry name" value="DOCK-C2"/>
    <property type="match status" value="1"/>
</dbReference>
<dbReference type="InterPro" id="IPR043162">
    <property type="entry name" value="DOCK_C_lobe_C"/>
</dbReference>
<feature type="region of interest" description="Disordered" evidence="3">
    <location>
        <begin position="163"/>
        <end position="196"/>
    </location>
</feature>
<dbReference type="GO" id="GO:0008360">
    <property type="term" value="P:regulation of cell shape"/>
    <property type="evidence" value="ECO:0007669"/>
    <property type="project" value="EnsemblPlants"/>
</dbReference>
<dbReference type="InterPro" id="IPR046770">
    <property type="entry name" value="DOCKER_Lobe_B"/>
</dbReference>
<evidence type="ECO:0000256" key="1">
    <source>
        <dbReference type="ARBA" id="ARBA00022658"/>
    </source>
</evidence>
<feature type="compositionally biased region" description="Polar residues" evidence="3">
    <location>
        <begin position="178"/>
        <end position="189"/>
    </location>
</feature>
<dbReference type="GO" id="GO:0005085">
    <property type="term" value="F:guanyl-nucleotide exchange factor activity"/>
    <property type="evidence" value="ECO:0007669"/>
    <property type="project" value="UniProtKB-KW"/>
</dbReference>
<dbReference type="Gene3D" id="1.25.40.410">
    <property type="match status" value="1"/>
</dbReference>
<dbReference type="GO" id="GO:0051211">
    <property type="term" value="P:anisotropic cell growth"/>
    <property type="evidence" value="ECO:0007669"/>
    <property type="project" value="EnsemblPlants"/>
</dbReference>
<dbReference type="Pfam" id="PF20421">
    <property type="entry name" value="DHR-2_Lobe_C"/>
    <property type="match status" value="1"/>
</dbReference>
<dbReference type="InterPro" id="IPR046773">
    <property type="entry name" value="DOCKER_Lobe_C"/>
</dbReference>
<evidence type="ECO:0000313" key="6">
    <source>
        <dbReference type="EnsemblPlants" id="MELO3C012607.2.1"/>
    </source>
</evidence>
<evidence type="ECO:0008006" key="7">
    <source>
        <dbReference type="Google" id="ProtNLM"/>
    </source>
</evidence>
<dbReference type="EnsemblPlants" id="MELO3C012607.2.1">
    <property type="protein sequence ID" value="MELO3C012607.2.1"/>
    <property type="gene ID" value="MELO3C012607.2"/>
</dbReference>
<dbReference type="CDD" id="cd08679">
    <property type="entry name" value="C2_DOCK180_related"/>
    <property type="match status" value="1"/>
</dbReference>
<dbReference type="InterPro" id="IPR026791">
    <property type="entry name" value="DOCK"/>
</dbReference>
<dbReference type="FunFam" id="1.20.58.740:FF:000005">
    <property type="entry name" value="Guanine nucleotide exchange factor SPIKE 1"/>
    <property type="match status" value="1"/>
</dbReference>
<dbReference type="GO" id="GO:0016192">
    <property type="term" value="P:vesicle-mediated transport"/>
    <property type="evidence" value="ECO:0007669"/>
    <property type="project" value="EnsemblPlants"/>
</dbReference>
<protein>
    <recommendedName>
        <fullName evidence="7">Guanine nucleotide exchange factor SPIKE 1</fullName>
    </recommendedName>
</protein>
<dbReference type="InterPro" id="IPR046769">
    <property type="entry name" value="DOCKER_Lobe_A"/>
</dbReference>
<dbReference type="GO" id="GO:0070971">
    <property type="term" value="C:endoplasmic reticulum exit site"/>
    <property type="evidence" value="ECO:0007669"/>
    <property type="project" value="EnsemblPlants"/>
</dbReference>
<evidence type="ECO:0000259" key="4">
    <source>
        <dbReference type="PROSITE" id="PS51650"/>
    </source>
</evidence>
<feature type="compositionally biased region" description="Low complexity" evidence="3">
    <location>
        <begin position="370"/>
        <end position="383"/>
    </location>
</feature>
<keyword evidence="1" id="KW-0344">Guanine-nucleotide releasing factor</keyword>
<dbReference type="PROSITE" id="PS51650">
    <property type="entry name" value="C2_DOCK"/>
    <property type="match status" value="1"/>
</dbReference>
<accession>A0A9I9D3Z0</accession>
<dbReference type="Pfam" id="PF06920">
    <property type="entry name" value="DHR-2_Lobe_A"/>
    <property type="match status" value="1"/>
</dbReference>
<reference evidence="6" key="1">
    <citation type="submission" date="2023-03" db="UniProtKB">
        <authorList>
            <consortium name="EnsemblPlants"/>
        </authorList>
    </citation>
    <scope>IDENTIFICATION</scope>
</reference>
<dbReference type="InterPro" id="IPR027357">
    <property type="entry name" value="DOCKER_dom"/>
</dbReference>
<dbReference type="Pfam" id="PF20422">
    <property type="entry name" value="DHR-2_Lobe_B"/>
    <property type="match status" value="1"/>
</dbReference>
<dbReference type="InterPro" id="IPR035892">
    <property type="entry name" value="C2_domain_sf"/>
</dbReference>
<dbReference type="InterPro" id="IPR043161">
    <property type="entry name" value="DOCK_C_lobe_A"/>
</dbReference>
<evidence type="ECO:0000259" key="5">
    <source>
        <dbReference type="PROSITE" id="PS51651"/>
    </source>
</evidence>
<feature type="domain" description="C2 DOCK-type" evidence="4">
    <location>
        <begin position="550"/>
        <end position="709"/>
    </location>
</feature>
<dbReference type="GO" id="GO:0007264">
    <property type="term" value="P:small GTPase-mediated signal transduction"/>
    <property type="evidence" value="ECO:0007669"/>
    <property type="project" value="InterPro"/>
</dbReference>
<dbReference type="GO" id="GO:0043622">
    <property type="term" value="P:cortical microtubule organization"/>
    <property type="evidence" value="ECO:0007669"/>
    <property type="project" value="EnsemblPlants"/>
</dbReference>
<feature type="region of interest" description="Disordered" evidence="3">
    <location>
        <begin position="370"/>
        <end position="395"/>
    </location>
</feature>
<dbReference type="GO" id="GO:0010928">
    <property type="term" value="P:regulation of auxin mediated signaling pathway"/>
    <property type="evidence" value="ECO:0007669"/>
    <property type="project" value="EnsemblPlants"/>
</dbReference>